<evidence type="ECO:0000313" key="4">
    <source>
        <dbReference type="Proteomes" id="UP000825434"/>
    </source>
</evidence>
<dbReference type="InterPro" id="IPR043129">
    <property type="entry name" value="ATPase_NBD"/>
</dbReference>
<dbReference type="Pfam" id="PF00022">
    <property type="entry name" value="Actin"/>
    <property type="match status" value="1"/>
</dbReference>
<name>A0ABX8I040_9ASCO</name>
<dbReference type="Gene3D" id="3.90.640.60">
    <property type="match status" value="1"/>
</dbReference>
<dbReference type="PANTHER" id="PTHR11937">
    <property type="entry name" value="ACTIN"/>
    <property type="match status" value="1"/>
</dbReference>
<comment type="similarity">
    <text evidence="1">Belongs to the actin family.</text>
</comment>
<evidence type="ECO:0000256" key="1">
    <source>
        <dbReference type="RuleBase" id="RU000487"/>
    </source>
</evidence>
<dbReference type="Gene3D" id="3.30.420.40">
    <property type="match status" value="2"/>
</dbReference>
<evidence type="ECO:0000313" key="3">
    <source>
        <dbReference type="EMBL" id="QWU86357.1"/>
    </source>
</evidence>
<dbReference type="Proteomes" id="UP000825434">
    <property type="component" value="Chromosome 1"/>
</dbReference>
<dbReference type="InterPro" id="IPR004000">
    <property type="entry name" value="Actin"/>
</dbReference>
<evidence type="ECO:0000256" key="2">
    <source>
        <dbReference type="SAM" id="MobiDB-lite"/>
    </source>
</evidence>
<protein>
    <submittedName>
        <fullName evidence="3">Uncharacterized protein</fullName>
    </submittedName>
</protein>
<proteinExistence type="inferred from homology"/>
<feature type="region of interest" description="Disordered" evidence="2">
    <location>
        <begin position="381"/>
        <end position="403"/>
    </location>
</feature>
<accession>A0ABX8I040</accession>
<feature type="region of interest" description="Disordered" evidence="2">
    <location>
        <begin position="246"/>
        <end position="280"/>
    </location>
</feature>
<dbReference type="EMBL" id="CP076661">
    <property type="protein sequence ID" value="QWU86357.1"/>
    <property type="molecule type" value="Genomic_DNA"/>
</dbReference>
<feature type="compositionally biased region" description="Acidic residues" evidence="2">
    <location>
        <begin position="256"/>
        <end position="266"/>
    </location>
</feature>
<keyword evidence="4" id="KW-1185">Reference proteome</keyword>
<gene>
    <name evidence="3" type="ORF">CA3LBN_000575</name>
</gene>
<sequence>MPLFREENFLIIHTGSKHTLFSFGLQDTLSPPQYKLPTVVYLDKSTNVYHASNTGNLAEIWPVRASRIVDVKAYQALLKFILQTIISQYPILTINQVPLLLIVPSLSYSRSAIEQITRYVFETLEFTAFNVLDLSIASTFGLATMSSAVVVNVGHESSQIMPVIGGTSIKHAGKRLEIGGKSITDELRKLLPHLSEAQITALKISKIYEVLSDHTESFYSLDDLKEKKSNQGDDFDVAKLVTEENQNGIGVSDEKADGEEEEEENEEDKKPNSQLDKNWFKDPISGNKIYVGKERFQGTDKLVDVLATSIYDSLRGIPDLEKRQECFDNIIFTGSTFHIEGLKQAVIIKLCERHLVRPQSTEKGSKGGQNGVNSAIAAYQQTEEAAEETKSAGPLQNPSSVRSAKCPEYFPEWKRPKEHGGSWLDVYFLGGQIYSKQVFGTNSNHGGDSFIDTDIYEERGPQAIWDVVLS</sequence>
<dbReference type="SMART" id="SM00268">
    <property type="entry name" value="ACTIN"/>
    <property type="match status" value="1"/>
</dbReference>
<organism evidence="3 4">
    <name type="scientific">Candidozyma haemuli</name>
    <dbReference type="NCBI Taxonomy" id="45357"/>
    <lineage>
        <taxon>Eukaryota</taxon>
        <taxon>Fungi</taxon>
        <taxon>Dikarya</taxon>
        <taxon>Ascomycota</taxon>
        <taxon>Saccharomycotina</taxon>
        <taxon>Pichiomycetes</taxon>
        <taxon>Metschnikowiaceae</taxon>
        <taxon>Candidozyma</taxon>
    </lineage>
</organism>
<dbReference type="SUPFAM" id="SSF53067">
    <property type="entry name" value="Actin-like ATPase domain"/>
    <property type="match status" value="2"/>
</dbReference>
<reference evidence="3 4" key="1">
    <citation type="submission" date="2021-06" db="EMBL/GenBank/DDBJ databases">
        <title>Candida outbreak in Lebanon.</title>
        <authorList>
            <person name="Finianos M."/>
        </authorList>
    </citation>
    <scope>NUCLEOTIDE SEQUENCE [LARGE SCALE GENOMIC DNA]</scope>
    <source>
        <strain evidence="3">CA3LBN</strain>
    </source>
</reference>